<dbReference type="InterPro" id="IPR036397">
    <property type="entry name" value="RNaseH_sf"/>
</dbReference>
<protein>
    <submittedName>
        <fullName evidence="3">Peptidase A1 domain-containing protein</fullName>
    </submittedName>
</protein>
<sequence>MNGYVGVQHTLAELQRTYWIIGGIGAVKTVPNRCASCRIRDARPMQQLMAPVIPDQYAIYQQAFSTCVDYFGPIIGARGRLRERRYGCLFTGLTTRAVQIEMSPTLDKDSFLCAFTRFAARPGWPSTV</sequence>
<gene>
    <name evidence="1" type="ORF">ECPE_LOCUS7595</name>
</gene>
<evidence type="ECO:0000313" key="2">
    <source>
        <dbReference type="Proteomes" id="UP000272942"/>
    </source>
</evidence>
<dbReference type="PANTHER" id="PTHR47331">
    <property type="entry name" value="PHD-TYPE DOMAIN-CONTAINING PROTEIN"/>
    <property type="match status" value="1"/>
</dbReference>
<dbReference type="GO" id="GO:0003676">
    <property type="term" value="F:nucleic acid binding"/>
    <property type="evidence" value="ECO:0007669"/>
    <property type="project" value="InterPro"/>
</dbReference>
<dbReference type="AlphaFoldDB" id="A0A183AKW0"/>
<evidence type="ECO:0000313" key="1">
    <source>
        <dbReference type="EMBL" id="VDP81534.1"/>
    </source>
</evidence>
<dbReference type="WBParaSite" id="ECPE_0000761101-mRNA-1">
    <property type="protein sequence ID" value="ECPE_0000761101-mRNA-1"/>
    <property type="gene ID" value="ECPE_0000761101"/>
</dbReference>
<proteinExistence type="predicted"/>
<organism evidence="3">
    <name type="scientific">Echinostoma caproni</name>
    <dbReference type="NCBI Taxonomy" id="27848"/>
    <lineage>
        <taxon>Eukaryota</taxon>
        <taxon>Metazoa</taxon>
        <taxon>Spiralia</taxon>
        <taxon>Lophotrochozoa</taxon>
        <taxon>Platyhelminthes</taxon>
        <taxon>Trematoda</taxon>
        <taxon>Digenea</taxon>
        <taxon>Plagiorchiida</taxon>
        <taxon>Echinostomata</taxon>
        <taxon>Echinostomatoidea</taxon>
        <taxon>Echinostomatidae</taxon>
        <taxon>Echinostoma</taxon>
    </lineage>
</organism>
<reference evidence="3" key="1">
    <citation type="submission" date="2016-06" db="UniProtKB">
        <authorList>
            <consortium name="WormBaseParasite"/>
        </authorList>
    </citation>
    <scope>IDENTIFICATION</scope>
</reference>
<dbReference type="Proteomes" id="UP000272942">
    <property type="component" value="Unassembled WGS sequence"/>
</dbReference>
<keyword evidence="2" id="KW-1185">Reference proteome</keyword>
<dbReference type="Gene3D" id="3.30.420.10">
    <property type="entry name" value="Ribonuclease H-like superfamily/Ribonuclease H"/>
    <property type="match status" value="1"/>
</dbReference>
<reference evidence="1 2" key="2">
    <citation type="submission" date="2018-11" db="EMBL/GenBank/DDBJ databases">
        <authorList>
            <consortium name="Pathogen Informatics"/>
        </authorList>
    </citation>
    <scope>NUCLEOTIDE SEQUENCE [LARGE SCALE GENOMIC DNA]</scope>
    <source>
        <strain evidence="1 2">Egypt</strain>
    </source>
</reference>
<dbReference type="OrthoDB" id="6110820at2759"/>
<evidence type="ECO:0000313" key="3">
    <source>
        <dbReference type="WBParaSite" id="ECPE_0000761101-mRNA-1"/>
    </source>
</evidence>
<dbReference type="EMBL" id="UZAN01044821">
    <property type="protein sequence ID" value="VDP81534.1"/>
    <property type="molecule type" value="Genomic_DNA"/>
</dbReference>
<name>A0A183AKW0_9TREM</name>
<accession>A0A183AKW0</accession>